<evidence type="ECO:0008006" key="10">
    <source>
        <dbReference type="Google" id="ProtNLM"/>
    </source>
</evidence>
<dbReference type="PANTHER" id="PTHR32060">
    <property type="entry name" value="TAIL-SPECIFIC PROTEASE"/>
    <property type="match status" value="1"/>
</dbReference>
<dbReference type="InterPro" id="IPR004447">
    <property type="entry name" value="Peptidase_S41A"/>
</dbReference>
<dbReference type="CDD" id="cd06782">
    <property type="entry name" value="cpPDZ_CPP-like"/>
    <property type="match status" value="1"/>
</dbReference>
<dbReference type="GO" id="GO:0006508">
    <property type="term" value="P:proteolysis"/>
    <property type="evidence" value="ECO:0007669"/>
    <property type="project" value="UniProtKB-KW"/>
</dbReference>
<comment type="similarity">
    <text evidence="1">Belongs to the peptidase S41A family.</text>
</comment>
<gene>
    <name evidence="8" type="ORF">CTAYLR_005854</name>
</gene>
<evidence type="ECO:0000313" key="9">
    <source>
        <dbReference type="Proteomes" id="UP001230188"/>
    </source>
</evidence>
<accession>A0AAD7UQF1</accession>
<dbReference type="GO" id="GO:0008236">
    <property type="term" value="F:serine-type peptidase activity"/>
    <property type="evidence" value="ECO:0007669"/>
    <property type="project" value="UniProtKB-KW"/>
</dbReference>
<dbReference type="CDD" id="cd07560">
    <property type="entry name" value="Peptidase_S41_CPP"/>
    <property type="match status" value="1"/>
</dbReference>
<keyword evidence="9" id="KW-1185">Reference proteome</keyword>
<evidence type="ECO:0000259" key="6">
    <source>
        <dbReference type="SMART" id="SM00228"/>
    </source>
</evidence>
<dbReference type="Gene3D" id="2.30.42.10">
    <property type="match status" value="1"/>
</dbReference>
<dbReference type="Pfam" id="PF03572">
    <property type="entry name" value="Peptidase_S41"/>
    <property type="match status" value="1"/>
</dbReference>
<feature type="domain" description="Tail specific protease" evidence="7">
    <location>
        <begin position="101"/>
        <end position="311"/>
    </location>
</feature>
<dbReference type="SMART" id="SM00245">
    <property type="entry name" value="TSPc"/>
    <property type="match status" value="1"/>
</dbReference>
<evidence type="ECO:0000256" key="4">
    <source>
        <dbReference type="ARBA" id="ARBA00022825"/>
    </source>
</evidence>
<sequence>MLSSLDPYTEFEEPRAAAEMETRYEGRYGGVGLVIRKDGNEARVSRALERYAYEAGVRASDTLVAVDGRPTRDLGIDEVRDMLRGVPGTTASVEVRRAWKDETETVRLRRFEVREDDIELATLLDNDVAYARVSLFSRETAPAVRAALSGANAAILDLRGNPGGLLESAVEVASLFLPDGSRIVTAGSREGLTFEFKSVGVPPLGKARLAILVDGESASASEVVAGAVQDLDAGVIVGTNTFGKGLVQDVVDLPYGAKLKLTIGRYATPSGRSLQEINYASRRLERTETYRTRLGRPVMSGAGVTPDLVVESSSALSRPENLLVASGILDAYVDAWLRKKPEVAAALYEASLQDQTTPPRRIFAGPDLRDFERYALQEAAEGALTPGLLEDLFFYEEEEEEGASVVVVDEMEKRKVDVPPPPPGAGGRRRTRGLTTSSSDGERRRAIAAIAELKGLFRAKPARVQKLADAVVRSRFFRSSANLRVLLEEEDNQVDAAVAVLKDPRKYDAILAPPAKI</sequence>
<dbReference type="AlphaFoldDB" id="A0AAD7UQF1"/>
<feature type="domain" description="PDZ" evidence="6">
    <location>
        <begin position="29"/>
        <end position="99"/>
    </location>
</feature>
<feature type="region of interest" description="Disordered" evidence="5">
    <location>
        <begin position="415"/>
        <end position="441"/>
    </location>
</feature>
<dbReference type="SUPFAM" id="SSF50156">
    <property type="entry name" value="PDZ domain-like"/>
    <property type="match status" value="1"/>
</dbReference>
<reference evidence="8" key="1">
    <citation type="submission" date="2023-01" db="EMBL/GenBank/DDBJ databases">
        <title>Metagenome sequencing of chrysophaentin producing Chrysophaeum taylorii.</title>
        <authorList>
            <person name="Davison J."/>
            <person name="Bewley C."/>
        </authorList>
    </citation>
    <scope>NUCLEOTIDE SEQUENCE</scope>
    <source>
        <strain evidence="8">NIES-1699</strain>
    </source>
</reference>
<dbReference type="InterPro" id="IPR036034">
    <property type="entry name" value="PDZ_sf"/>
</dbReference>
<keyword evidence="2" id="KW-0645">Protease</keyword>
<dbReference type="SUPFAM" id="SSF52096">
    <property type="entry name" value="ClpP/crotonase"/>
    <property type="match status" value="1"/>
</dbReference>
<keyword evidence="3" id="KW-0378">Hydrolase</keyword>
<dbReference type="SMART" id="SM00228">
    <property type="entry name" value="PDZ"/>
    <property type="match status" value="1"/>
</dbReference>
<dbReference type="Gene3D" id="3.30.750.44">
    <property type="match status" value="1"/>
</dbReference>
<dbReference type="InterPro" id="IPR005151">
    <property type="entry name" value="Tail-specific_protease"/>
</dbReference>
<dbReference type="InterPro" id="IPR001478">
    <property type="entry name" value="PDZ"/>
</dbReference>
<dbReference type="Proteomes" id="UP001230188">
    <property type="component" value="Unassembled WGS sequence"/>
</dbReference>
<organism evidence="8 9">
    <name type="scientific">Chrysophaeum taylorii</name>
    <dbReference type="NCBI Taxonomy" id="2483200"/>
    <lineage>
        <taxon>Eukaryota</taxon>
        <taxon>Sar</taxon>
        <taxon>Stramenopiles</taxon>
        <taxon>Ochrophyta</taxon>
        <taxon>Pelagophyceae</taxon>
        <taxon>Pelagomonadales</taxon>
        <taxon>Pelagomonadaceae</taxon>
        <taxon>Chrysophaeum</taxon>
    </lineage>
</organism>
<dbReference type="GO" id="GO:0004175">
    <property type="term" value="F:endopeptidase activity"/>
    <property type="evidence" value="ECO:0007669"/>
    <property type="project" value="TreeGrafter"/>
</dbReference>
<evidence type="ECO:0000256" key="5">
    <source>
        <dbReference type="SAM" id="MobiDB-lite"/>
    </source>
</evidence>
<evidence type="ECO:0000256" key="3">
    <source>
        <dbReference type="ARBA" id="ARBA00022801"/>
    </source>
</evidence>
<dbReference type="InterPro" id="IPR029045">
    <property type="entry name" value="ClpP/crotonase-like_dom_sf"/>
</dbReference>
<dbReference type="Pfam" id="PF17820">
    <property type="entry name" value="PDZ_6"/>
    <property type="match status" value="1"/>
</dbReference>
<evidence type="ECO:0000256" key="1">
    <source>
        <dbReference type="ARBA" id="ARBA00009179"/>
    </source>
</evidence>
<keyword evidence="4" id="KW-0720">Serine protease</keyword>
<dbReference type="EMBL" id="JAQMWT010000012">
    <property type="protein sequence ID" value="KAJ8614057.1"/>
    <property type="molecule type" value="Genomic_DNA"/>
</dbReference>
<proteinExistence type="inferred from homology"/>
<dbReference type="Gene3D" id="3.90.226.10">
    <property type="entry name" value="2-enoyl-CoA Hydratase, Chain A, domain 1"/>
    <property type="match status" value="1"/>
</dbReference>
<dbReference type="InterPro" id="IPR041489">
    <property type="entry name" value="PDZ_6"/>
</dbReference>
<protein>
    <recommendedName>
        <fullName evidence="10">Carboxyl-terminal protease</fullName>
    </recommendedName>
</protein>
<comment type="caution">
    <text evidence="8">The sequence shown here is derived from an EMBL/GenBank/DDBJ whole genome shotgun (WGS) entry which is preliminary data.</text>
</comment>
<name>A0AAD7UQF1_9STRA</name>
<evidence type="ECO:0000256" key="2">
    <source>
        <dbReference type="ARBA" id="ARBA00022670"/>
    </source>
</evidence>
<dbReference type="PANTHER" id="PTHR32060:SF22">
    <property type="entry name" value="CARBOXYL-TERMINAL-PROCESSING PEPTIDASE 3, CHLOROPLASTIC"/>
    <property type="match status" value="1"/>
</dbReference>
<evidence type="ECO:0000313" key="8">
    <source>
        <dbReference type="EMBL" id="KAJ8614057.1"/>
    </source>
</evidence>
<evidence type="ECO:0000259" key="7">
    <source>
        <dbReference type="SMART" id="SM00245"/>
    </source>
</evidence>